<evidence type="ECO:0000313" key="2">
    <source>
        <dbReference type="Proteomes" id="UP000547528"/>
    </source>
</evidence>
<organism evidence="1 2">
    <name type="scientific">Garicola koreensis</name>
    <dbReference type="NCBI Taxonomy" id="1262554"/>
    <lineage>
        <taxon>Bacteria</taxon>
        <taxon>Bacillati</taxon>
        <taxon>Actinomycetota</taxon>
        <taxon>Actinomycetes</taxon>
        <taxon>Micrococcales</taxon>
        <taxon>Micrococcaceae</taxon>
        <taxon>Garicola</taxon>
    </lineage>
</organism>
<name>A0A7W5XKK1_9MICC</name>
<dbReference type="Proteomes" id="UP000547528">
    <property type="component" value="Unassembled WGS sequence"/>
</dbReference>
<dbReference type="SUPFAM" id="SSF81301">
    <property type="entry name" value="Nucleotidyltransferase"/>
    <property type="match status" value="1"/>
</dbReference>
<sequence>MPEKRRPPQTPPLRVVLNLQQRLRESDIPSAVGGSGLLASLGLIDRVNDWDLCVDAEPATVHALIEELGLSFSRRSRSGIFRTEALFTVDAADHQIDVLVGFALASPSGTVTIPARVSHRWRGLEMAQPEDWRRAYRLMGRQDRAQLLEDYLQAVR</sequence>
<reference evidence="1 2" key="1">
    <citation type="submission" date="2020-08" db="EMBL/GenBank/DDBJ databases">
        <title>Sequencing the genomes of 1000 actinobacteria strains.</title>
        <authorList>
            <person name="Klenk H.-P."/>
        </authorList>
    </citation>
    <scope>NUCLEOTIDE SEQUENCE [LARGE SCALE GENOMIC DNA]</scope>
    <source>
        <strain evidence="1 2">DSM 28238</strain>
    </source>
</reference>
<comment type="caution">
    <text evidence="1">The sequence shown here is derived from an EMBL/GenBank/DDBJ whole genome shotgun (WGS) entry which is preliminary data.</text>
</comment>
<dbReference type="Gene3D" id="3.30.460.40">
    <property type="match status" value="1"/>
</dbReference>
<gene>
    <name evidence="1" type="ORF">FHX47_000618</name>
</gene>
<keyword evidence="2" id="KW-1185">Reference proteome</keyword>
<protein>
    <recommendedName>
        <fullName evidence="3">Nucleotidyltransferase family protein</fullName>
    </recommendedName>
</protein>
<dbReference type="EMBL" id="JACIBT010000001">
    <property type="protein sequence ID" value="MBB3667025.1"/>
    <property type="molecule type" value="Genomic_DNA"/>
</dbReference>
<dbReference type="AlphaFoldDB" id="A0A7W5XKK1"/>
<proteinExistence type="predicted"/>
<dbReference type="InterPro" id="IPR043519">
    <property type="entry name" value="NT_sf"/>
</dbReference>
<evidence type="ECO:0008006" key="3">
    <source>
        <dbReference type="Google" id="ProtNLM"/>
    </source>
</evidence>
<evidence type="ECO:0000313" key="1">
    <source>
        <dbReference type="EMBL" id="MBB3667025.1"/>
    </source>
</evidence>
<dbReference type="RefSeq" id="WP_183357398.1">
    <property type="nucleotide sequence ID" value="NZ_BAABKR010000001.1"/>
</dbReference>
<accession>A0A7W5XKK1</accession>